<dbReference type="AlphaFoldDB" id="A0A1A9KBW9"/>
<proteinExistence type="predicted"/>
<evidence type="ECO:0000313" key="1">
    <source>
        <dbReference type="EMBL" id="ANI14493.1"/>
    </source>
</evidence>
<sequence>MRHLFVALLGLALAGCISPNQGRPLNFDEFPSAEYQALAVHGNGRIDGRAFLKTRAGTLKPAAGKDVALIPATRYMAPLYKAYQERRPLGEPDARAKIYTRTVRADAEGRFSFAQVPAGRYYLSCEVTWETTGANGPTTVGATVMAPLTLREGEEVQVELTR</sequence>
<dbReference type="EMBL" id="CP015878">
    <property type="protein sequence ID" value="ANI14493.1"/>
    <property type="molecule type" value="Genomic_DNA"/>
</dbReference>
<accession>A0A1A9KBW9</accession>
<name>A0A1A9KBW9_9PSED</name>
<reference evidence="1 2" key="1">
    <citation type="submission" date="2016-05" db="EMBL/GenBank/DDBJ databases">
        <title>Genome Sequence of Pseudomonas citronellolis Strain SJTE-3, an Estrogens and Persistent Organic Pollutants degradation strain.</title>
        <authorList>
            <person name="Liang R."/>
        </authorList>
    </citation>
    <scope>NUCLEOTIDE SEQUENCE [LARGE SCALE GENOMIC DNA]</scope>
    <source>
        <strain evidence="1 2">SJTE-3</strain>
    </source>
</reference>
<dbReference type="Proteomes" id="UP000077748">
    <property type="component" value="Chromosome"/>
</dbReference>
<evidence type="ECO:0008006" key="3">
    <source>
        <dbReference type="Google" id="ProtNLM"/>
    </source>
</evidence>
<dbReference type="RefSeq" id="WP_064582686.1">
    <property type="nucleotide sequence ID" value="NZ_CP015878.1"/>
</dbReference>
<dbReference type="PROSITE" id="PS51257">
    <property type="entry name" value="PROKAR_LIPOPROTEIN"/>
    <property type="match status" value="1"/>
</dbReference>
<organism evidence="1 2">
    <name type="scientific">Pseudomonas citronellolis</name>
    <dbReference type="NCBI Taxonomy" id="53408"/>
    <lineage>
        <taxon>Bacteria</taxon>
        <taxon>Pseudomonadati</taxon>
        <taxon>Pseudomonadota</taxon>
        <taxon>Gammaproteobacteria</taxon>
        <taxon>Pseudomonadales</taxon>
        <taxon>Pseudomonadaceae</taxon>
        <taxon>Pseudomonas</taxon>
    </lineage>
</organism>
<gene>
    <name evidence="1" type="ORF">A9C11_11075</name>
</gene>
<evidence type="ECO:0000313" key="2">
    <source>
        <dbReference type="Proteomes" id="UP000077748"/>
    </source>
</evidence>
<protein>
    <recommendedName>
        <fullName evidence="3">Carboxypeptidase regulatory-like domain-containing protein</fullName>
    </recommendedName>
</protein>
<dbReference type="SUPFAM" id="SSF117074">
    <property type="entry name" value="Hypothetical protein PA1324"/>
    <property type="match status" value="1"/>
</dbReference>